<dbReference type="PROSITE" id="PS51257">
    <property type="entry name" value="PROKAR_LIPOPROTEIN"/>
    <property type="match status" value="1"/>
</dbReference>
<dbReference type="GO" id="GO:0042301">
    <property type="term" value="F:phosphate ion binding"/>
    <property type="evidence" value="ECO:0007669"/>
    <property type="project" value="UniProtKB-UniRule"/>
</dbReference>
<sequence>MKRKFLACFAALTLGTMMFAGCSANTGNENKTNEASTTPATSAEASPEASSADATRKGVKISIVGSTTIAEPMEKLVEAYKATGSPDNIEVQGNGSSAGIKAAIDGTADIGMASRELSEEEKGSGLVETVIAYDGIAVVVNPSNGVADLTKDQVKDIFEGKITNWSEVGGVDKDIIVVTREAGSGTRGAFEEILKLLDENKASTIVETALVSEGTGAVMATVATKDAAIGFVSEGYLDDTVKAVAIDGVECTVDNVKAGSYTISRPLILVAQPSIKAEAQEVIDFIVSDEGQKIMSDKYISIK</sequence>
<dbReference type="HOGENOM" id="CLU_026228_5_1_9"/>
<dbReference type="EMBL" id="CP002582">
    <property type="protein sequence ID" value="ADZ82865.1"/>
    <property type="molecule type" value="Genomic_DNA"/>
</dbReference>
<keyword evidence="8 10" id="KW-0564">Palmitate</keyword>
<comment type="subcellular location">
    <subcellularLocation>
        <location evidence="2 10">Cell membrane</location>
        <topology evidence="2 10">Lipid-anchor</topology>
    </subcellularLocation>
</comment>
<keyword evidence="10" id="KW-0472">Membrane</keyword>
<dbReference type="NCBIfam" id="TIGR02136">
    <property type="entry name" value="ptsS_2"/>
    <property type="match status" value="1"/>
</dbReference>
<evidence type="ECO:0000256" key="7">
    <source>
        <dbReference type="ARBA" id="ARBA00022729"/>
    </source>
</evidence>
<dbReference type="SUPFAM" id="SSF53850">
    <property type="entry name" value="Periplasmic binding protein-like II"/>
    <property type="match status" value="1"/>
</dbReference>
<organism evidence="13 14">
    <name type="scientific">Cellulosilyticum lentocellum (strain ATCC 49066 / DSM 5427 / NCIMB 11756 / RHM5)</name>
    <name type="common">Clostridium lentocellum</name>
    <dbReference type="NCBI Taxonomy" id="642492"/>
    <lineage>
        <taxon>Bacteria</taxon>
        <taxon>Bacillati</taxon>
        <taxon>Bacillota</taxon>
        <taxon>Clostridia</taxon>
        <taxon>Lachnospirales</taxon>
        <taxon>Cellulosilyticaceae</taxon>
        <taxon>Cellulosilyticum</taxon>
    </lineage>
</organism>
<comment type="similarity">
    <text evidence="3 10">Belongs to the PstS family.</text>
</comment>
<feature type="domain" description="PBP" evidence="12">
    <location>
        <begin position="53"/>
        <end position="290"/>
    </location>
</feature>
<accession>F2JSN1</accession>
<dbReference type="GO" id="GO:0005886">
    <property type="term" value="C:plasma membrane"/>
    <property type="evidence" value="ECO:0007669"/>
    <property type="project" value="UniProtKB-SubCell"/>
</dbReference>
<evidence type="ECO:0000256" key="8">
    <source>
        <dbReference type="ARBA" id="ARBA00023139"/>
    </source>
</evidence>
<evidence type="ECO:0000256" key="4">
    <source>
        <dbReference type="ARBA" id="ARBA00011529"/>
    </source>
</evidence>
<evidence type="ECO:0000256" key="1">
    <source>
        <dbReference type="ARBA" id="ARBA00002841"/>
    </source>
</evidence>
<dbReference type="InterPro" id="IPR011862">
    <property type="entry name" value="Phos-bd"/>
</dbReference>
<dbReference type="Pfam" id="PF12849">
    <property type="entry name" value="PBP_like_2"/>
    <property type="match status" value="1"/>
</dbReference>
<evidence type="ECO:0000313" key="14">
    <source>
        <dbReference type="Proteomes" id="UP000008467"/>
    </source>
</evidence>
<keyword evidence="10" id="KW-1003">Cell membrane</keyword>
<feature type="region of interest" description="Disordered" evidence="11">
    <location>
        <begin position="28"/>
        <end position="53"/>
    </location>
</feature>
<name>F2JSN1_CELLD</name>
<dbReference type="KEGG" id="cle:Clole_1136"/>
<dbReference type="RefSeq" id="WP_013656164.1">
    <property type="nucleotide sequence ID" value="NC_015275.1"/>
</dbReference>
<keyword evidence="7 10" id="KW-0732">Signal</keyword>
<keyword evidence="9 10" id="KW-0449">Lipoprotein</keyword>
<dbReference type="InterPro" id="IPR050811">
    <property type="entry name" value="Phosphate_ABC_transporter"/>
</dbReference>
<evidence type="ECO:0000256" key="10">
    <source>
        <dbReference type="RuleBase" id="RU367119"/>
    </source>
</evidence>
<comment type="function">
    <text evidence="1">Part of the ABC transporter complex PstSACB involved in phosphate import.</text>
</comment>
<comment type="function">
    <text evidence="10">Involved in the system for phosphate transport across the cytoplasmic membrane.</text>
</comment>
<evidence type="ECO:0000256" key="9">
    <source>
        <dbReference type="ARBA" id="ARBA00023288"/>
    </source>
</evidence>
<proteinExistence type="inferred from homology"/>
<comment type="subunit">
    <text evidence="4 10">The complex is composed of two ATP-binding proteins (PstB), two transmembrane proteins (PstC and PstA) and a solute-binding protein (PstS).</text>
</comment>
<evidence type="ECO:0000256" key="5">
    <source>
        <dbReference type="ARBA" id="ARBA00022448"/>
    </source>
</evidence>
<dbReference type="Proteomes" id="UP000008467">
    <property type="component" value="Chromosome"/>
</dbReference>
<evidence type="ECO:0000313" key="13">
    <source>
        <dbReference type="EMBL" id="ADZ82865.1"/>
    </source>
</evidence>
<protein>
    <recommendedName>
        <fullName evidence="10">Phosphate-binding protein</fullName>
    </recommendedName>
</protein>
<evidence type="ECO:0000256" key="6">
    <source>
        <dbReference type="ARBA" id="ARBA00022592"/>
    </source>
</evidence>
<dbReference type="eggNOG" id="COG0226">
    <property type="taxonomic scope" value="Bacteria"/>
</dbReference>
<dbReference type="InterPro" id="IPR024370">
    <property type="entry name" value="PBP_domain"/>
</dbReference>
<gene>
    <name evidence="13" type="ordered locus">Clole_1136</name>
</gene>
<evidence type="ECO:0000256" key="2">
    <source>
        <dbReference type="ARBA" id="ARBA00004193"/>
    </source>
</evidence>
<dbReference type="STRING" id="642492.Clole_1136"/>
<keyword evidence="6 10" id="KW-0592">Phosphate transport</keyword>
<dbReference type="PANTHER" id="PTHR30570">
    <property type="entry name" value="PERIPLASMIC PHOSPHATE BINDING COMPONENT OF PHOSPHATE ABC TRANSPORTER"/>
    <property type="match status" value="1"/>
</dbReference>
<evidence type="ECO:0000256" key="11">
    <source>
        <dbReference type="SAM" id="MobiDB-lite"/>
    </source>
</evidence>
<dbReference type="AlphaFoldDB" id="F2JSN1"/>
<dbReference type="PANTHER" id="PTHR30570:SF1">
    <property type="entry name" value="PHOSPHATE-BINDING PROTEIN PSTS"/>
    <property type="match status" value="1"/>
</dbReference>
<keyword evidence="5 10" id="KW-0813">Transport</keyword>
<feature type="signal peptide" evidence="10">
    <location>
        <begin position="1"/>
        <end position="20"/>
    </location>
</feature>
<reference evidence="13 14" key="1">
    <citation type="journal article" date="2011" name="J. Bacteriol.">
        <title>Complete genome sequence of the cellulose-degrading bacterium Cellulosilyticum lentocellum.</title>
        <authorList>
            <consortium name="US DOE Joint Genome Institute"/>
            <person name="Miller D.A."/>
            <person name="Suen G."/>
            <person name="Bruce D."/>
            <person name="Copeland A."/>
            <person name="Cheng J.F."/>
            <person name="Detter C."/>
            <person name="Goodwin L.A."/>
            <person name="Han C.S."/>
            <person name="Hauser L.J."/>
            <person name="Land M.L."/>
            <person name="Lapidus A."/>
            <person name="Lucas S."/>
            <person name="Meincke L."/>
            <person name="Pitluck S."/>
            <person name="Tapia R."/>
            <person name="Teshima H."/>
            <person name="Woyke T."/>
            <person name="Fox B.G."/>
            <person name="Angert E.R."/>
            <person name="Currie C.R."/>
        </authorList>
    </citation>
    <scope>NUCLEOTIDE SEQUENCE [LARGE SCALE GENOMIC DNA]</scope>
    <source>
        <strain evidence="14">ATCC 49066 / DSM 5427 / NCIMB 11756 / RHM5</strain>
    </source>
</reference>
<evidence type="ECO:0000256" key="3">
    <source>
        <dbReference type="ARBA" id="ARBA00008725"/>
    </source>
</evidence>
<dbReference type="Gene3D" id="3.40.190.10">
    <property type="entry name" value="Periplasmic binding protein-like II"/>
    <property type="match status" value="2"/>
</dbReference>
<evidence type="ECO:0000259" key="12">
    <source>
        <dbReference type="Pfam" id="PF12849"/>
    </source>
</evidence>
<feature type="chain" id="PRO_5039745315" description="Phosphate-binding protein" evidence="10">
    <location>
        <begin position="21"/>
        <end position="303"/>
    </location>
</feature>
<feature type="compositionally biased region" description="Low complexity" evidence="11">
    <location>
        <begin position="34"/>
        <end position="52"/>
    </location>
</feature>
<dbReference type="GO" id="GO:0006817">
    <property type="term" value="P:phosphate ion transport"/>
    <property type="evidence" value="ECO:0007669"/>
    <property type="project" value="UniProtKB-UniRule"/>
</dbReference>
<dbReference type="CDD" id="cd13653">
    <property type="entry name" value="PBP2_phosphate_like_1"/>
    <property type="match status" value="1"/>
</dbReference>
<keyword evidence="14" id="KW-1185">Reference proteome</keyword>